<dbReference type="EMBL" id="LIAE01006996">
    <property type="protein sequence ID" value="PAV83110.1"/>
    <property type="molecule type" value="Genomic_DNA"/>
</dbReference>
<feature type="transmembrane region" description="Helical" evidence="9">
    <location>
        <begin position="1078"/>
        <end position="1096"/>
    </location>
</feature>
<dbReference type="SUPFAM" id="SSF57850">
    <property type="entry name" value="RING/U-box"/>
    <property type="match status" value="1"/>
</dbReference>
<feature type="transmembrane region" description="Helical" evidence="9">
    <location>
        <begin position="1046"/>
        <end position="1066"/>
    </location>
</feature>
<name>A0A2A2LA98_9BILA</name>
<gene>
    <name evidence="11" type="ORF">WR25_07759</name>
</gene>
<dbReference type="Pfam" id="PF00097">
    <property type="entry name" value="zf-C3HC4"/>
    <property type="match status" value="1"/>
</dbReference>
<sequence length="1329" mass="150018">MDPVEAGSWLSARPQQLVFVTGLDPVNRPAHANVVSAFSNRTPDRPPLNLKVISGELDLPQKTPKAPSKGIIKRDWPLKYLERVPSLIVLFLDLDWDHASWEEKKTEAKSKVDSIRDTCRQGSRIALVLLQERYTANPNSLATDRAHELSHICQLSSKQLFQIPTAGSDFWMCELCFLHNTAFEAINHMRKHQSAFFRSLPSTVLVYPTHELASIEWLLWKAKECWHFAQLFETAVKGGLTALATLNPGSSLAEAASFYSQANSEVAALKATSQLLTFPYPNPDPLALGTIFFGQRPWRVGLDSLAAPHVESAAVTAITHRLVVNHDGVITLLQAAIGQFRKYQCHRMQKKVMSETADAFYAKGDSQKALQYWLLVSKEWLPPVVRQRILQKAAWAAYSSASFKNYIWCLLQLLHPSIHSTLQSTAAESLRQILSGQSPLPPFLNANIESALLNQYSANWVNLLSTKQFFTIDIGNLETFLEIEAAFLHDKPLRPGQRANVCLIVRNLADIEFRISGLLISCDVIGRRRQADEPPPFTLRFGPCHLASRQKRTLLVVETVPESIEGNSLIISSVTVELGDRSAPVFGQLEFEAMKALNRNRDKEIVGEEELRVNEAEGSVVVDYSKGQNGKEKGARVECLIGEVAEFDLPLTNASDLELSNVILEFKRSEQQSTEAAAVLFVDDEDNELRSDIKIKVVDRMSPNKTVISPIRFVAQLVGSIELILEVSYDLPVGSDQVARRKSSKIPLSISAEQPFTVSSSVLSICGIPLSSVLNHSEHTLKAVVESHSTIVIKSIEWLLADVVTIVDSTPALQNLSDELSKDHTISYYLPVRIETREEEVETPLGRIAIVWKRKTNDPDSASLVRSVVPLTRLPVLSCPLSIRAEVIDQHAVVRLPIRINYHLKSYAKECLDMSIVFDSTDSFMFCGLRRASVRMMPGDERSVSVIVMALSAGRLPFPKLTVKSSQLSDAMTLNCLQTLPATLFVLVKTEYSVIDQKTSRMPHQHGAVKLQNEVGLENLRELTEEEKWQIEHAKLHEQHRGHDKMHLEMMLILVVALIVGQIFLVQWKRRHFKSYQFCTLIGMWLIPVYVCFTHQWYRFLFIWTAFTIASTFVWFKASADHISGTTPRMVYKWFLLLHKMSYVLGIAGYFTMMFALMGLNFVFGLKQTTVMDAGILLLFYGLYYGVLGRDFAHICTDRMACKIGYYTPDGLPKKHLDDDVCAVCDNRLRTDQALLQAGEDENQDEKTYRLSCGHTFHEFCIRGWVVVGKLQTCPYCKEKVDLKRMFKNPWEKPHLFYGKLLDWIRYLVCWQPLIVSLVQGLNNYLGLE</sequence>
<dbReference type="InterPro" id="IPR021773">
    <property type="entry name" value="TPC11"/>
</dbReference>
<dbReference type="InterPro" id="IPR040176">
    <property type="entry name" value="RNF121/RNF175"/>
</dbReference>
<evidence type="ECO:0000259" key="10">
    <source>
        <dbReference type="PROSITE" id="PS50089"/>
    </source>
</evidence>
<dbReference type="Proteomes" id="UP000218231">
    <property type="component" value="Unassembled WGS sequence"/>
</dbReference>
<dbReference type="CDD" id="cd16475">
    <property type="entry name" value="RING-H2_RNF121-like"/>
    <property type="match status" value="1"/>
</dbReference>
<evidence type="ECO:0000256" key="3">
    <source>
        <dbReference type="ARBA" id="ARBA00022723"/>
    </source>
</evidence>
<keyword evidence="12" id="KW-1185">Reference proteome</keyword>
<feature type="transmembrane region" description="Helical" evidence="9">
    <location>
        <begin position="1170"/>
        <end position="1188"/>
    </location>
</feature>
<keyword evidence="2 9" id="KW-0812">Transmembrane</keyword>
<dbReference type="InterPro" id="IPR013083">
    <property type="entry name" value="Znf_RING/FYVE/PHD"/>
</dbReference>
<evidence type="ECO:0000256" key="9">
    <source>
        <dbReference type="SAM" id="Phobius"/>
    </source>
</evidence>
<dbReference type="GO" id="GO:0061630">
    <property type="term" value="F:ubiquitin protein ligase activity"/>
    <property type="evidence" value="ECO:0007669"/>
    <property type="project" value="TreeGrafter"/>
</dbReference>
<dbReference type="OrthoDB" id="446635at2759"/>
<dbReference type="GO" id="GO:0036503">
    <property type="term" value="P:ERAD pathway"/>
    <property type="evidence" value="ECO:0007669"/>
    <property type="project" value="TreeGrafter"/>
</dbReference>
<evidence type="ECO:0000256" key="8">
    <source>
        <dbReference type="PROSITE-ProRule" id="PRU00175"/>
    </source>
</evidence>
<dbReference type="GO" id="GO:0008270">
    <property type="term" value="F:zinc ion binding"/>
    <property type="evidence" value="ECO:0007669"/>
    <property type="project" value="UniProtKB-KW"/>
</dbReference>
<keyword evidence="5" id="KW-0862">Zinc</keyword>
<keyword evidence="3" id="KW-0479">Metal-binding</keyword>
<organism evidence="11 12">
    <name type="scientific">Diploscapter pachys</name>
    <dbReference type="NCBI Taxonomy" id="2018661"/>
    <lineage>
        <taxon>Eukaryota</taxon>
        <taxon>Metazoa</taxon>
        <taxon>Ecdysozoa</taxon>
        <taxon>Nematoda</taxon>
        <taxon>Chromadorea</taxon>
        <taxon>Rhabditida</taxon>
        <taxon>Rhabditina</taxon>
        <taxon>Rhabditomorpha</taxon>
        <taxon>Rhabditoidea</taxon>
        <taxon>Rhabditidae</taxon>
        <taxon>Diploscapter</taxon>
    </lineage>
</organism>
<evidence type="ECO:0000256" key="1">
    <source>
        <dbReference type="ARBA" id="ARBA00004141"/>
    </source>
</evidence>
<dbReference type="InterPro" id="IPR001841">
    <property type="entry name" value="Znf_RING"/>
</dbReference>
<dbReference type="PANTHER" id="PTHR13407:SF0">
    <property type="entry name" value="FI05221P"/>
    <property type="match status" value="1"/>
</dbReference>
<keyword evidence="6 9" id="KW-1133">Transmembrane helix</keyword>
<dbReference type="Pfam" id="PF12584">
    <property type="entry name" value="TRAPPC10"/>
    <property type="match status" value="1"/>
</dbReference>
<dbReference type="GO" id="GO:0000139">
    <property type="term" value="C:Golgi membrane"/>
    <property type="evidence" value="ECO:0007669"/>
    <property type="project" value="TreeGrafter"/>
</dbReference>
<dbReference type="SMART" id="SM00184">
    <property type="entry name" value="RING"/>
    <property type="match status" value="1"/>
</dbReference>
<proteinExistence type="predicted"/>
<evidence type="ECO:0000313" key="11">
    <source>
        <dbReference type="EMBL" id="PAV83110.1"/>
    </source>
</evidence>
<dbReference type="Pfam" id="PF11817">
    <property type="entry name" value="Foie-gras_1"/>
    <property type="match status" value="1"/>
</dbReference>
<feature type="transmembrane region" description="Helical" evidence="9">
    <location>
        <begin position="1102"/>
        <end position="1120"/>
    </location>
</feature>
<protein>
    <recommendedName>
        <fullName evidence="10">RING-type domain-containing protein</fullName>
    </recommendedName>
</protein>
<evidence type="ECO:0000256" key="4">
    <source>
        <dbReference type="ARBA" id="ARBA00022771"/>
    </source>
</evidence>
<feature type="transmembrane region" description="Helical" evidence="9">
    <location>
        <begin position="1141"/>
        <end position="1164"/>
    </location>
</feature>
<dbReference type="PROSITE" id="PS50089">
    <property type="entry name" value="ZF_RING_2"/>
    <property type="match status" value="1"/>
</dbReference>
<comment type="subcellular location">
    <subcellularLocation>
        <location evidence="1">Membrane</location>
        <topology evidence="1">Multi-pass membrane protein</topology>
    </subcellularLocation>
</comment>
<evidence type="ECO:0000256" key="5">
    <source>
        <dbReference type="ARBA" id="ARBA00022833"/>
    </source>
</evidence>
<reference evidence="11 12" key="1">
    <citation type="journal article" date="2017" name="Curr. Biol.">
        <title>Genome architecture and evolution of a unichromosomal asexual nematode.</title>
        <authorList>
            <person name="Fradin H."/>
            <person name="Zegar C."/>
            <person name="Gutwein M."/>
            <person name="Lucas J."/>
            <person name="Kovtun M."/>
            <person name="Corcoran D."/>
            <person name="Baugh L.R."/>
            <person name="Kiontke K."/>
            <person name="Gunsalus K."/>
            <person name="Fitch D.H."/>
            <person name="Piano F."/>
        </authorList>
    </citation>
    <scope>NUCLEOTIDE SEQUENCE [LARGE SCALE GENOMIC DNA]</scope>
    <source>
        <strain evidence="11">PF1309</strain>
    </source>
</reference>
<keyword evidence="7 9" id="KW-0472">Membrane</keyword>
<evidence type="ECO:0000256" key="7">
    <source>
        <dbReference type="ARBA" id="ARBA00023136"/>
    </source>
</evidence>
<evidence type="ECO:0000313" key="12">
    <source>
        <dbReference type="Proteomes" id="UP000218231"/>
    </source>
</evidence>
<dbReference type="InterPro" id="IPR022233">
    <property type="entry name" value="TRAPPC10/Trs130_C"/>
</dbReference>
<evidence type="ECO:0000256" key="6">
    <source>
        <dbReference type="ARBA" id="ARBA00022989"/>
    </source>
</evidence>
<dbReference type="InterPro" id="IPR018957">
    <property type="entry name" value="Znf_C3HC4_RING-type"/>
</dbReference>
<accession>A0A2A2LA98</accession>
<dbReference type="GO" id="GO:0005789">
    <property type="term" value="C:endoplasmic reticulum membrane"/>
    <property type="evidence" value="ECO:0007669"/>
    <property type="project" value="TreeGrafter"/>
</dbReference>
<evidence type="ECO:0000256" key="2">
    <source>
        <dbReference type="ARBA" id="ARBA00022692"/>
    </source>
</evidence>
<dbReference type="PANTHER" id="PTHR13407">
    <property type="entry name" value="RNF121 PROTEIN"/>
    <property type="match status" value="1"/>
</dbReference>
<feature type="domain" description="RING-type" evidence="10">
    <location>
        <begin position="1222"/>
        <end position="1278"/>
    </location>
</feature>
<dbReference type="Gene3D" id="3.30.40.10">
    <property type="entry name" value="Zinc/RING finger domain, C3HC4 (zinc finger)"/>
    <property type="match status" value="1"/>
</dbReference>
<comment type="caution">
    <text evidence="11">The sequence shown here is derived from an EMBL/GenBank/DDBJ whole genome shotgun (WGS) entry which is preliminary data.</text>
</comment>
<keyword evidence="4 8" id="KW-0863">Zinc-finger</keyword>
<dbReference type="STRING" id="2018661.A0A2A2LA98"/>